<dbReference type="EMBL" id="OV651819">
    <property type="protein sequence ID" value="CAH1113694.1"/>
    <property type="molecule type" value="Genomic_DNA"/>
</dbReference>
<accession>A0A9P0D843</accession>
<reference evidence="1" key="1">
    <citation type="submission" date="2022-01" db="EMBL/GenBank/DDBJ databases">
        <authorList>
            <person name="King R."/>
        </authorList>
    </citation>
    <scope>NUCLEOTIDE SEQUENCE</scope>
</reference>
<sequence length="175" mass="20386">MSVLRQKREQVNTVFQQLFDEAKELAEQLNVEIKCPRLVSRQVHRANNQPAQLAEEYFRRSVYIPLLDSIINDLQERLSPEVLDLFQLGVLIAKANHTCSNEEMETIKHLAVTYKPLRDNTPVSVIISEYRLWTEKWKRDQAIPQTISDLIMHCDGDMYPNIKKLLCILATLPVR</sequence>
<name>A0A9P0D843_9CUCU</name>
<dbReference type="InterPro" id="IPR052958">
    <property type="entry name" value="IFN-induced_PKR_regulator"/>
</dbReference>
<gene>
    <name evidence="1" type="ORF">PSYICH_LOCUS13624</name>
</gene>
<keyword evidence="2" id="KW-1185">Reference proteome</keyword>
<evidence type="ECO:0000313" key="1">
    <source>
        <dbReference type="EMBL" id="CAH1113694.1"/>
    </source>
</evidence>
<proteinExistence type="predicted"/>
<dbReference type="PANTHER" id="PTHR46289">
    <property type="entry name" value="52 KDA REPRESSOR OF THE INHIBITOR OF THE PROTEIN KINASE-LIKE PROTEIN-RELATED"/>
    <property type="match status" value="1"/>
</dbReference>
<organism evidence="1 2">
    <name type="scientific">Psylliodes chrysocephalus</name>
    <dbReference type="NCBI Taxonomy" id="3402493"/>
    <lineage>
        <taxon>Eukaryota</taxon>
        <taxon>Metazoa</taxon>
        <taxon>Ecdysozoa</taxon>
        <taxon>Arthropoda</taxon>
        <taxon>Hexapoda</taxon>
        <taxon>Insecta</taxon>
        <taxon>Pterygota</taxon>
        <taxon>Neoptera</taxon>
        <taxon>Endopterygota</taxon>
        <taxon>Coleoptera</taxon>
        <taxon>Polyphaga</taxon>
        <taxon>Cucujiformia</taxon>
        <taxon>Chrysomeloidea</taxon>
        <taxon>Chrysomelidae</taxon>
        <taxon>Galerucinae</taxon>
        <taxon>Alticini</taxon>
        <taxon>Psylliodes</taxon>
    </lineage>
</organism>
<dbReference type="PANTHER" id="PTHR46289:SF14">
    <property type="entry name" value="DUF4371 DOMAIN-CONTAINING PROTEIN"/>
    <property type="match status" value="1"/>
</dbReference>
<dbReference type="AlphaFoldDB" id="A0A9P0D843"/>
<dbReference type="OrthoDB" id="10072079at2759"/>
<protein>
    <submittedName>
        <fullName evidence="1">Uncharacterized protein</fullName>
    </submittedName>
</protein>
<dbReference type="Proteomes" id="UP001153636">
    <property type="component" value="Chromosome 7"/>
</dbReference>
<evidence type="ECO:0000313" key="2">
    <source>
        <dbReference type="Proteomes" id="UP001153636"/>
    </source>
</evidence>